<feature type="compositionally biased region" description="Basic residues" evidence="6">
    <location>
        <begin position="430"/>
        <end position="441"/>
    </location>
</feature>
<feature type="region of interest" description="Disordered" evidence="6">
    <location>
        <begin position="273"/>
        <end position="301"/>
    </location>
</feature>
<organism evidence="9">
    <name type="scientific">Volvox carteri f. nagariensis</name>
    <dbReference type="NCBI Taxonomy" id="3068"/>
    <lineage>
        <taxon>Eukaryota</taxon>
        <taxon>Viridiplantae</taxon>
        <taxon>Chlorophyta</taxon>
        <taxon>core chlorophytes</taxon>
        <taxon>Chlorophyceae</taxon>
        <taxon>CS clade</taxon>
        <taxon>Chlamydomonadales</taxon>
        <taxon>Volvocaceae</taxon>
        <taxon>Volvox</taxon>
    </lineage>
</organism>
<feature type="domain" description="SAM-dependent MTase TRM10-type" evidence="7">
    <location>
        <begin position="65"/>
        <end position="285"/>
    </location>
</feature>
<feature type="region of interest" description="Disordered" evidence="6">
    <location>
        <begin position="430"/>
        <end position="450"/>
    </location>
</feature>
<dbReference type="AlphaFoldDB" id="D8UAI2"/>
<dbReference type="RefSeq" id="XP_002955689.1">
    <property type="nucleotide sequence ID" value="XM_002955643.1"/>
</dbReference>
<feature type="compositionally biased region" description="Pro residues" evidence="6">
    <location>
        <begin position="337"/>
        <end position="359"/>
    </location>
</feature>
<evidence type="ECO:0000256" key="3">
    <source>
        <dbReference type="ARBA" id="ARBA00022679"/>
    </source>
</evidence>
<name>D8UAI2_VOLCA</name>
<dbReference type="InterPro" id="IPR007356">
    <property type="entry name" value="tRNA_m1G_MeTrfase_euk"/>
</dbReference>
<dbReference type="GeneID" id="9626488"/>
<dbReference type="InParanoid" id="D8UAI2"/>
<dbReference type="EMBL" id="GL378374">
    <property type="protein sequence ID" value="EFJ43329.1"/>
    <property type="molecule type" value="Genomic_DNA"/>
</dbReference>
<gene>
    <name evidence="8" type="ORF">VOLCADRAFT_96591</name>
</gene>
<dbReference type="PANTHER" id="PTHR13563:SF13">
    <property type="entry name" value="TRNA METHYLTRANSFERASE 10 HOMOLOG A"/>
    <property type="match status" value="1"/>
</dbReference>
<dbReference type="GO" id="GO:0002939">
    <property type="term" value="P:tRNA N1-guanine methylation"/>
    <property type="evidence" value="ECO:0007669"/>
    <property type="project" value="TreeGrafter"/>
</dbReference>
<dbReference type="OrthoDB" id="278300at2759"/>
<keyword evidence="3" id="KW-0808">Transferase</keyword>
<sequence>MVLWWGSRDNSANRRRVAQEALESSLDPQQLSELRAVQQAEQQQRKAAAAAQAERVAAALASDGPGECRRPGDGAPTLRLIIDCSFSPDAPPKELISDRSRNHSYGHIAAKITQMTSVLRSLCKQIENASSLNKRHPRPACLTLTSWGEPLAAVAAPSGAAGWRVVKRAEGPVEAFGAEAVVVLSPDASEPLLDLDPEHRVYVIGGIVDRTHRKGLTLKYAEAQRVTAVRLPISEHAVQLGLGKGTRKCPVLNIDDVVRALLIYQDTRGTRITGGQGGPLRSTRRHVPAPVPQQADGVGPGRVRLTSAAISTYFRMAGKATPTGHSATPIHLRILAEPPPPPPALAAPPPPPPPPPPLTPAITATTTTASNISRLAKTSVSRRLVPVPTSSNSSTPVPSECISTGLALQSACDDELELASKAFAGEGLRQQRHQPIHRSRVSRPAAKPPGFRPYSLLDAIVALSSPCSSNPPDYASTFK</sequence>
<evidence type="ECO:0000256" key="2">
    <source>
        <dbReference type="ARBA" id="ARBA00022603"/>
    </source>
</evidence>
<protein>
    <recommendedName>
        <fullName evidence="1">tRNA (guanine(9)-N(1))-methyltransferase</fullName>
        <ecNumber evidence="1">2.1.1.221</ecNumber>
    </recommendedName>
</protein>
<dbReference type="InterPro" id="IPR028564">
    <property type="entry name" value="MT_TRM10-typ"/>
</dbReference>
<dbReference type="KEGG" id="vcn:VOLCADRAFT_96591"/>
<evidence type="ECO:0000256" key="6">
    <source>
        <dbReference type="SAM" id="MobiDB-lite"/>
    </source>
</evidence>
<reference evidence="8 9" key="1">
    <citation type="journal article" date="2010" name="Science">
        <title>Genomic analysis of organismal complexity in the multicellular green alga Volvox carteri.</title>
        <authorList>
            <person name="Prochnik S.E."/>
            <person name="Umen J."/>
            <person name="Nedelcu A.M."/>
            <person name="Hallmann A."/>
            <person name="Miller S.M."/>
            <person name="Nishii I."/>
            <person name="Ferris P."/>
            <person name="Kuo A."/>
            <person name="Mitros T."/>
            <person name="Fritz-Laylin L.K."/>
            <person name="Hellsten U."/>
            <person name="Chapman J."/>
            <person name="Simakov O."/>
            <person name="Rensing S.A."/>
            <person name="Terry A."/>
            <person name="Pangilinan J."/>
            <person name="Kapitonov V."/>
            <person name="Jurka J."/>
            <person name="Salamov A."/>
            <person name="Shapiro H."/>
            <person name="Schmutz J."/>
            <person name="Grimwood J."/>
            <person name="Lindquist E."/>
            <person name="Lucas S."/>
            <person name="Grigoriev I.V."/>
            <person name="Schmitt R."/>
            <person name="Kirk D."/>
            <person name="Rokhsar D.S."/>
        </authorList>
    </citation>
    <scope>NUCLEOTIDE SEQUENCE [LARGE SCALE GENOMIC DNA]</scope>
    <source>
        <strain evidence="9">f. Nagariensis / Eve</strain>
    </source>
</reference>
<keyword evidence="4" id="KW-0949">S-adenosyl-L-methionine</keyword>
<dbReference type="PANTHER" id="PTHR13563">
    <property type="entry name" value="TRNA (GUANINE-9-) METHYLTRANSFERASE"/>
    <property type="match status" value="1"/>
</dbReference>
<dbReference type="InterPro" id="IPR038459">
    <property type="entry name" value="MT_TRM10-typ_sf"/>
</dbReference>
<evidence type="ECO:0000256" key="1">
    <source>
        <dbReference type="ARBA" id="ARBA00012797"/>
    </source>
</evidence>
<evidence type="ECO:0000256" key="4">
    <source>
        <dbReference type="ARBA" id="ARBA00022691"/>
    </source>
</evidence>
<keyword evidence="9" id="KW-1185">Reference proteome</keyword>
<comment type="catalytic activity">
    <reaction evidence="5">
        <text>guanosine(9) in tRNA + S-adenosyl-L-methionine = N(1)-methylguanosine(9) in tRNA + S-adenosyl-L-homocysteine + H(+)</text>
        <dbReference type="Rhea" id="RHEA:43156"/>
        <dbReference type="Rhea" id="RHEA-COMP:10367"/>
        <dbReference type="Rhea" id="RHEA-COMP:10368"/>
        <dbReference type="ChEBI" id="CHEBI:15378"/>
        <dbReference type="ChEBI" id="CHEBI:57856"/>
        <dbReference type="ChEBI" id="CHEBI:59789"/>
        <dbReference type="ChEBI" id="CHEBI:73542"/>
        <dbReference type="ChEBI" id="CHEBI:74269"/>
        <dbReference type="EC" id="2.1.1.221"/>
    </reaction>
</comment>
<evidence type="ECO:0000313" key="8">
    <source>
        <dbReference type="EMBL" id="EFJ43329.1"/>
    </source>
</evidence>
<dbReference type="eggNOG" id="KOG2967">
    <property type="taxonomic scope" value="Eukaryota"/>
</dbReference>
<dbReference type="PROSITE" id="PS51675">
    <property type="entry name" value="SAM_MT_TRM10"/>
    <property type="match status" value="1"/>
</dbReference>
<dbReference type="CDD" id="cd18089">
    <property type="entry name" value="SPOUT_Trm10-like"/>
    <property type="match status" value="1"/>
</dbReference>
<proteinExistence type="predicted"/>
<accession>D8UAI2</accession>
<dbReference type="STRING" id="3068.D8UAI2"/>
<evidence type="ECO:0000313" key="9">
    <source>
        <dbReference type="Proteomes" id="UP000001058"/>
    </source>
</evidence>
<dbReference type="GO" id="GO:0052905">
    <property type="term" value="F:tRNA (guanosine(9)-N1)-methyltransferase activity"/>
    <property type="evidence" value="ECO:0007669"/>
    <property type="project" value="UniProtKB-EC"/>
</dbReference>
<dbReference type="EC" id="2.1.1.221" evidence="1"/>
<feature type="region of interest" description="Disordered" evidence="6">
    <location>
        <begin position="335"/>
        <end position="363"/>
    </location>
</feature>
<dbReference type="Proteomes" id="UP000001058">
    <property type="component" value="Unassembled WGS sequence"/>
</dbReference>
<dbReference type="Gene3D" id="3.40.1280.30">
    <property type="match status" value="1"/>
</dbReference>
<dbReference type="GO" id="GO:0000049">
    <property type="term" value="F:tRNA binding"/>
    <property type="evidence" value="ECO:0007669"/>
    <property type="project" value="TreeGrafter"/>
</dbReference>
<dbReference type="GO" id="GO:0005634">
    <property type="term" value="C:nucleus"/>
    <property type="evidence" value="ECO:0007669"/>
    <property type="project" value="TreeGrafter"/>
</dbReference>
<keyword evidence="2" id="KW-0489">Methyltransferase</keyword>
<evidence type="ECO:0000256" key="5">
    <source>
        <dbReference type="ARBA" id="ARBA00048434"/>
    </source>
</evidence>
<evidence type="ECO:0000259" key="7">
    <source>
        <dbReference type="PROSITE" id="PS51675"/>
    </source>
</evidence>